<keyword evidence="2" id="KW-0547">Nucleotide-binding</keyword>
<dbReference type="PANTHER" id="PTHR42939">
    <property type="entry name" value="ABC TRANSPORTER ATP-BINDING PROTEIN ALBC-RELATED"/>
    <property type="match status" value="1"/>
</dbReference>
<dbReference type="Gene3D" id="3.40.50.300">
    <property type="entry name" value="P-loop containing nucleotide triphosphate hydrolases"/>
    <property type="match status" value="1"/>
</dbReference>
<dbReference type="RefSeq" id="WP_092746926.1">
    <property type="nucleotide sequence ID" value="NZ_FMYL01000002.1"/>
</dbReference>
<dbReference type="AlphaFoldDB" id="A0A1G6GUH2"/>
<evidence type="ECO:0000256" key="2">
    <source>
        <dbReference type="ARBA" id="ARBA00022741"/>
    </source>
</evidence>
<evidence type="ECO:0000256" key="3">
    <source>
        <dbReference type="ARBA" id="ARBA00022840"/>
    </source>
</evidence>
<dbReference type="PANTHER" id="PTHR42939:SF1">
    <property type="entry name" value="ABC TRANSPORTER ATP-BINDING PROTEIN ALBC-RELATED"/>
    <property type="match status" value="1"/>
</dbReference>
<keyword evidence="1" id="KW-0813">Transport</keyword>
<evidence type="ECO:0000313" key="5">
    <source>
        <dbReference type="EMBL" id="SDB85608.1"/>
    </source>
</evidence>
<gene>
    <name evidence="5" type="ORF">SAMN05421733_102247</name>
</gene>
<accession>A0A1G6GUH2</accession>
<keyword evidence="6" id="KW-1185">Reference proteome</keyword>
<organism evidence="5 6">
    <name type="scientific">Acinetobacter boissieri</name>
    <dbReference type="NCBI Taxonomy" id="1219383"/>
    <lineage>
        <taxon>Bacteria</taxon>
        <taxon>Pseudomonadati</taxon>
        <taxon>Pseudomonadota</taxon>
        <taxon>Gammaproteobacteria</taxon>
        <taxon>Moraxellales</taxon>
        <taxon>Moraxellaceae</taxon>
        <taxon>Acinetobacter</taxon>
    </lineage>
</organism>
<dbReference type="InterPro" id="IPR003593">
    <property type="entry name" value="AAA+_ATPase"/>
</dbReference>
<dbReference type="Pfam" id="PF00005">
    <property type="entry name" value="ABC_tran"/>
    <property type="match status" value="1"/>
</dbReference>
<dbReference type="PROSITE" id="PS50893">
    <property type="entry name" value="ABC_TRANSPORTER_2"/>
    <property type="match status" value="1"/>
</dbReference>
<dbReference type="GO" id="GO:0016887">
    <property type="term" value="F:ATP hydrolysis activity"/>
    <property type="evidence" value="ECO:0007669"/>
    <property type="project" value="InterPro"/>
</dbReference>
<keyword evidence="3 5" id="KW-0067">ATP-binding</keyword>
<proteinExistence type="predicted"/>
<dbReference type="SMART" id="SM00382">
    <property type="entry name" value="AAA"/>
    <property type="match status" value="1"/>
</dbReference>
<reference evidence="6" key="1">
    <citation type="submission" date="2016-09" db="EMBL/GenBank/DDBJ databases">
        <authorList>
            <person name="Varghese N."/>
            <person name="Submissions S."/>
        </authorList>
    </citation>
    <scope>NUCLEOTIDE SEQUENCE [LARGE SCALE GENOMIC DNA]</scope>
    <source>
        <strain evidence="6">ANC 4422</strain>
    </source>
</reference>
<dbReference type="OrthoDB" id="9781337at2"/>
<dbReference type="InterPro" id="IPR027417">
    <property type="entry name" value="P-loop_NTPase"/>
</dbReference>
<feature type="domain" description="ABC transporter" evidence="4">
    <location>
        <begin position="6"/>
        <end position="209"/>
    </location>
</feature>
<dbReference type="InterPro" id="IPR003439">
    <property type="entry name" value="ABC_transporter-like_ATP-bd"/>
</dbReference>
<sequence>MEDFSFKLVNITKKFDKKVILNAINHDFNQYGIYAFVGENGSGKSTLLSIIACDLKPDLGHVLMNNQICNDKTNYTEIAYIPDKVLAYPFITGIEFLELISTIRKVQFERCIFLMNAFNLEKHKHTKFENMSLGTAKKFMLISALMTDCKILVMDEPTNGLDCHSVDIFNDILLKMSLDRIIFITSHDECILNNTFVRKIEINRLNNFH</sequence>
<dbReference type="STRING" id="1219383.SAMN05421733_102247"/>
<dbReference type="SUPFAM" id="SSF52540">
    <property type="entry name" value="P-loop containing nucleoside triphosphate hydrolases"/>
    <property type="match status" value="1"/>
</dbReference>
<dbReference type="InterPro" id="IPR051782">
    <property type="entry name" value="ABC_Transporter_VariousFunc"/>
</dbReference>
<evidence type="ECO:0000256" key="1">
    <source>
        <dbReference type="ARBA" id="ARBA00022448"/>
    </source>
</evidence>
<dbReference type="Proteomes" id="UP000242501">
    <property type="component" value="Unassembled WGS sequence"/>
</dbReference>
<evidence type="ECO:0000259" key="4">
    <source>
        <dbReference type="PROSITE" id="PS50893"/>
    </source>
</evidence>
<evidence type="ECO:0000313" key="6">
    <source>
        <dbReference type="Proteomes" id="UP000242501"/>
    </source>
</evidence>
<dbReference type="EMBL" id="FMYL01000002">
    <property type="protein sequence ID" value="SDB85608.1"/>
    <property type="molecule type" value="Genomic_DNA"/>
</dbReference>
<name>A0A1G6GUH2_9GAMM</name>
<protein>
    <submittedName>
        <fullName evidence="5">ABC-2 type transport system ATP-binding protein/heme-transporting ATPase</fullName>
    </submittedName>
</protein>
<dbReference type="GO" id="GO:0005524">
    <property type="term" value="F:ATP binding"/>
    <property type="evidence" value="ECO:0007669"/>
    <property type="project" value="UniProtKB-KW"/>
</dbReference>